<dbReference type="InterPro" id="IPR038506">
    <property type="entry name" value="GLE1-like_sf"/>
</dbReference>
<evidence type="ECO:0000256" key="10">
    <source>
        <dbReference type="ARBA" id="ARBA00026227"/>
    </source>
</evidence>
<dbReference type="Proteomes" id="UP000276133">
    <property type="component" value="Unassembled WGS sequence"/>
</dbReference>
<evidence type="ECO:0000256" key="11">
    <source>
        <dbReference type="ARBA" id="ARBA00029983"/>
    </source>
</evidence>
<dbReference type="GO" id="GO:0015031">
    <property type="term" value="P:protein transport"/>
    <property type="evidence" value="ECO:0007669"/>
    <property type="project" value="UniProtKB-KW"/>
</dbReference>
<reference evidence="15 16" key="1">
    <citation type="journal article" date="2018" name="Sci. Rep.">
        <title>Genomic signatures of local adaptation to the degree of environmental predictability in rotifers.</title>
        <authorList>
            <person name="Franch-Gras L."/>
            <person name="Hahn C."/>
            <person name="Garcia-Roger E.M."/>
            <person name="Carmona M.J."/>
            <person name="Serra M."/>
            <person name="Gomez A."/>
        </authorList>
    </citation>
    <scope>NUCLEOTIDE SEQUENCE [LARGE SCALE GENOMIC DNA]</scope>
    <source>
        <strain evidence="15">HYR1</strain>
    </source>
</reference>
<dbReference type="Pfam" id="PF07817">
    <property type="entry name" value="GLE1"/>
    <property type="match status" value="1"/>
</dbReference>
<keyword evidence="13" id="KW-0175">Coiled coil</keyword>
<dbReference type="GO" id="GO:0000822">
    <property type="term" value="F:inositol hexakisphosphate binding"/>
    <property type="evidence" value="ECO:0007669"/>
    <property type="project" value="TreeGrafter"/>
</dbReference>
<evidence type="ECO:0000313" key="15">
    <source>
        <dbReference type="EMBL" id="RNA14327.1"/>
    </source>
</evidence>
<evidence type="ECO:0000256" key="7">
    <source>
        <dbReference type="ARBA" id="ARBA00023132"/>
    </source>
</evidence>
<evidence type="ECO:0000256" key="14">
    <source>
        <dbReference type="SAM" id="MobiDB-lite"/>
    </source>
</evidence>
<sequence length="816" mass="96153">MIFDTIESVLKQRLDNSQLENFKETLTNCKYGRLSHGNSKELRLELGLENGKVFPNLELQKKESIDTLSSKVSNSDASKSANFNKENEELKDSNDSKISHLFLTDILLSPEEKIYIESQDKLRRKIYHDKKREIERKFSKKLYEESESLTKLKNQQKIFKQETLILKEKEQKIEIISNHQDKIKPQAEHVTSKFVIQRDQEKEKNDREIEEIKKKFKISIDHLKSIYQKIELSQFRDAINKSIKESIQQSIQEIENILKFDEAKNLNFLRDLETKYAKNGLELQLRVDKEILEKKRLKEEEELRKKNEEQERLKKILMIQKFNAEIFKYKTFVSELKTLNEKQDIELETKSNLVQNLFNESLLHQANNLKNFQENLINQINAYSSLIDRNFGENFIETLNQNILNQTLKQFENDIGQFRAQTNEARSQIDKLQNAIQKSLNELVESKKAKEKLEVENQKLKESKEREAKLEEKAIQERLAKEAELKKQEEEKKKSESFDQIQNVDENNKAGINKLTLEVYRKVETLFNQTRKESEDALNVKEFKIYKFDLQKAINFPLNSLLGTENNGVNFDDKIKTLVRLLSGQTCKVTSTITADASKHPKAIDFCLVYLGRKIVEKGEETVASRPQTAFEYVQVIMEIMKTKIEFETILMGQFQERCPYIVPYYKAKNSSQSDQQYYESIGYKLIDGKIEEDVHFYKRMNGVFYLYFTLLIFGNSTYFSVKRAWQWLADVLNMTPRPNITAEMLTIFFKCCGYTLHKVYGKQFTKLVNIFFNDHFKLIRAISPDKQSNAVVGRLTNVLEHYTKYGRFDQWKKTM</sequence>
<dbReference type="PANTHER" id="PTHR12960:SF0">
    <property type="entry name" value="MRNA EXPORT FACTOR GLE1"/>
    <property type="match status" value="1"/>
</dbReference>
<comment type="caution">
    <text evidence="15">The sequence shown here is derived from an EMBL/GenBank/DDBJ whole genome shotgun (WGS) entry which is preliminary data.</text>
</comment>
<comment type="function">
    <text evidence="9">Required for the export of mRNAs containing poly(A) tails from the nucleus into the cytoplasm. May be involved in the terminal step of the mRNA transport through the nuclear pore complex (NPC).</text>
</comment>
<dbReference type="PANTHER" id="PTHR12960">
    <property type="entry name" value="GLE-1-RELATED"/>
    <property type="match status" value="1"/>
</dbReference>
<keyword evidence="16" id="KW-1185">Reference proteome</keyword>
<feature type="compositionally biased region" description="Low complexity" evidence="14">
    <location>
        <begin position="70"/>
        <end position="82"/>
    </location>
</feature>
<dbReference type="GO" id="GO:0005737">
    <property type="term" value="C:cytoplasm"/>
    <property type="evidence" value="ECO:0007669"/>
    <property type="project" value="TreeGrafter"/>
</dbReference>
<dbReference type="EMBL" id="REGN01005208">
    <property type="protein sequence ID" value="RNA14327.1"/>
    <property type="molecule type" value="Genomic_DNA"/>
</dbReference>
<dbReference type="Gene3D" id="1.25.40.510">
    <property type="entry name" value="GLE1-like"/>
    <property type="match status" value="1"/>
</dbReference>
<comment type="similarity">
    <text evidence="2">Belongs to the GLE1 family.</text>
</comment>
<evidence type="ECO:0000256" key="12">
    <source>
        <dbReference type="ARBA" id="ARBA00030897"/>
    </source>
</evidence>
<dbReference type="InterPro" id="IPR012476">
    <property type="entry name" value="GLE1"/>
</dbReference>
<evidence type="ECO:0000256" key="2">
    <source>
        <dbReference type="ARBA" id="ARBA00011056"/>
    </source>
</evidence>
<dbReference type="GO" id="GO:0044614">
    <property type="term" value="C:nuclear pore cytoplasmic filaments"/>
    <property type="evidence" value="ECO:0007669"/>
    <property type="project" value="TreeGrafter"/>
</dbReference>
<keyword evidence="8" id="KW-0539">Nucleus</keyword>
<feature type="coiled-coil region" evidence="13">
    <location>
        <begin position="289"/>
        <end position="320"/>
    </location>
</feature>
<dbReference type="GO" id="GO:0031369">
    <property type="term" value="F:translation initiation factor binding"/>
    <property type="evidence" value="ECO:0007669"/>
    <property type="project" value="TreeGrafter"/>
</dbReference>
<feature type="coiled-coil region" evidence="13">
    <location>
        <begin position="408"/>
        <end position="500"/>
    </location>
</feature>
<name>A0A3M7QS99_BRAPC</name>
<keyword evidence="5" id="KW-0653">Protein transport</keyword>
<gene>
    <name evidence="15" type="ORF">BpHYR1_011270</name>
</gene>
<comment type="subcellular location">
    <subcellularLocation>
        <location evidence="1">Nucleus</location>
        <location evidence="1">Nuclear pore complex</location>
    </subcellularLocation>
</comment>
<keyword evidence="3" id="KW-0813">Transport</keyword>
<keyword evidence="7" id="KW-0906">Nuclear pore complex</keyword>
<evidence type="ECO:0000256" key="8">
    <source>
        <dbReference type="ARBA" id="ARBA00023242"/>
    </source>
</evidence>
<keyword evidence="6" id="KW-0811">Translocation</keyword>
<evidence type="ECO:0000256" key="9">
    <source>
        <dbReference type="ARBA" id="ARBA00024680"/>
    </source>
</evidence>
<protein>
    <recommendedName>
        <fullName evidence="10">mRNA export factor GLE1</fullName>
    </recommendedName>
    <alternativeName>
        <fullName evidence="12">GLE1 RNA export mediator</fullName>
    </alternativeName>
    <alternativeName>
        <fullName evidence="11">Nucleoporin GLE1</fullName>
    </alternativeName>
</protein>
<organism evidence="15 16">
    <name type="scientific">Brachionus plicatilis</name>
    <name type="common">Marine rotifer</name>
    <name type="synonym">Brachionus muelleri</name>
    <dbReference type="NCBI Taxonomy" id="10195"/>
    <lineage>
        <taxon>Eukaryota</taxon>
        <taxon>Metazoa</taxon>
        <taxon>Spiralia</taxon>
        <taxon>Gnathifera</taxon>
        <taxon>Rotifera</taxon>
        <taxon>Eurotatoria</taxon>
        <taxon>Monogononta</taxon>
        <taxon>Pseudotrocha</taxon>
        <taxon>Ploima</taxon>
        <taxon>Brachionidae</taxon>
        <taxon>Brachionus</taxon>
    </lineage>
</organism>
<keyword evidence="4" id="KW-0509">mRNA transport</keyword>
<evidence type="ECO:0000256" key="6">
    <source>
        <dbReference type="ARBA" id="ARBA00023010"/>
    </source>
</evidence>
<dbReference type="OrthoDB" id="420884at2759"/>
<feature type="region of interest" description="Disordered" evidence="14">
    <location>
        <begin position="70"/>
        <end position="91"/>
    </location>
</feature>
<dbReference type="GO" id="GO:0005543">
    <property type="term" value="F:phospholipid binding"/>
    <property type="evidence" value="ECO:0007669"/>
    <property type="project" value="TreeGrafter"/>
</dbReference>
<evidence type="ECO:0000256" key="4">
    <source>
        <dbReference type="ARBA" id="ARBA00022816"/>
    </source>
</evidence>
<dbReference type="AlphaFoldDB" id="A0A3M7QS99"/>
<dbReference type="STRING" id="10195.A0A3M7QS99"/>
<dbReference type="GO" id="GO:0016973">
    <property type="term" value="P:poly(A)+ mRNA export from nucleus"/>
    <property type="evidence" value="ECO:0007669"/>
    <property type="project" value="InterPro"/>
</dbReference>
<evidence type="ECO:0000256" key="13">
    <source>
        <dbReference type="SAM" id="Coils"/>
    </source>
</evidence>
<evidence type="ECO:0000256" key="1">
    <source>
        <dbReference type="ARBA" id="ARBA00004567"/>
    </source>
</evidence>
<evidence type="ECO:0000256" key="5">
    <source>
        <dbReference type="ARBA" id="ARBA00022927"/>
    </source>
</evidence>
<evidence type="ECO:0000256" key="3">
    <source>
        <dbReference type="ARBA" id="ARBA00022448"/>
    </source>
</evidence>
<proteinExistence type="inferred from homology"/>
<accession>A0A3M7QS99</accession>
<evidence type="ECO:0000313" key="16">
    <source>
        <dbReference type="Proteomes" id="UP000276133"/>
    </source>
</evidence>